<proteinExistence type="predicted"/>
<feature type="signal peptide" evidence="1">
    <location>
        <begin position="1"/>
        <end position="23"/>
    </location>
</feature>
<sequence>MVGLGCPYLLIALGLSNLIPTLAGSTRSAPMALLAVQALAACPATFPSHHHGAVSSYAALPAAAFSRSRARLAAGAALSAPLTPVLESNMLCLLHLSVFLQKGFMWLNSVVKFKSFN</sequence>
<evidence type="ECO:0000313" key="3">
    <source>
        <dbReference type="Proteomes" id="UP000729402"/>
    </source>
</evidence>
<reference evidence="2" key="1">
    <citation type="journal article" date="2021" name="bioRxiv">
        <title>Whole Genome Assembly and Annotation of Northern Wild Rice, Zizania palustris L., Supports a Whole Genome Duplication in the Zizania Genus.</title>
        <authorList>
            <person name="Haas M."/>
            <person name="Kono T."/>
            <person name="Macchietto M."/>
            <person name="Millas R."/>
            <person name="McGilp L."/>
            <person name="Shao M."/>
            <person name="Duquette J."/>
            <person name="Hirsch C.N."/>
            <person name="Kimball J."/>
        </authorList>
    </citation>
    <scope>NUCLEOTIDE SEQUENCE</scope>
    <source>
        <tissue evidence="2">Fresh leaf tissue</tissue>
    </source>
</reference>
<protein>
    <recommendedName>
        <fullName evidence="4">Secreted protein</fullName>
    </recommendedName>
</protein>
<dbReference type="AlphaFoldDB" id="A0A8J5W810"/>
<feature type="chain" id="PRO_5035168699" description="Secreted protein" evidence="1">
    <location>
        <begin position="24"/>
        <end position="117"/>
    </location>
</feature>
<evidence type="ECO:0008006" key="4">
    <source>
        <dbReference type="Google" id="ProtNLM"/>
    </source>
</evidence>
<evidence type="ECO:0000313" key="2">
    <source>
        <dbReference type="EMBL" id="KAG8084870.1"/>
    </source>
</evidence>
<accession>A0A8J5W810</accession>
<evidence type="ECO:0000256" key="1">
    <source>
        <dbReference type="SAM" id="SignalP"/>
    </source>
</evidence>
<keyword evidence="3" id="KW-1185">Reference proteome</keyword>
<name>A0A8J5W810_ZIZPA</name>
<dbReference type="Proteomes" id="UP000729402">
    <property type="component" value="Unassembled WGS sequence"/>
</dbReference>
<reference evidence="2" key="2">
    <citation type="submission" date="2021-02" db="EMBL/GenBank/DDBJ databases">
        <authorList>
            <person name="Kimball J.A."/>
            <person name="Haas M.W."/>
            <person name="Macchietto M."/>
            <person name="Kono T."/>
            <person name="Duquette J."/>
            <person name="Shao M."/>
        </authorList>
    </citation>
    <scope>NUCLEOTIDE SEQUENCE</scope>
    <source>
        <tissue evidence="2">Fresh leaf tissue</tissue>
    </source>
</reference>
<organism evidence="2 3">
    <name type="scientific">Zizania palustris</name>
    <name type="common">Northern wild rice</name>
    <dbReference type="NCBI Taxonomy" id="103762"/>
    <lineage>
        <taxon>Eukaryota</taxon>
        <taxon>Viridiplantae</taxon>
        <taxon>Streptophyta</taxon>
        <taxon>Embryophyta</taxon>
        <taxon>Tracheophyta</taxon>
        <taxon>Spermatophyta</taxon>
        <taxon>Magnoliopsida</taxon>
        <taxon>Liliopsida</taxon>
        <taxon>Poales</taxon>
        <taxon>Poaceae</taxon>
        <taxon>BOP clade</taxon>
        <taxon>Oryzoideae</taxon>
        <taxon>Oryzeae</taxon>
        <taxon>Zizaniinae</taxon>
        <taxon>Zizania</taxon>
    </lineage>
</organism>
<dbReference type="EMBL" id="JAAALK010000082">
    <property type="protein sequence ID" value="KAG8084870.1"/>
    <property type="molecule type" value="Genomic_DNA"/>
</dbReference>
<comment type="caution">
    <text evidence="2">The sequence shown here is derived from an EMBL/GenBank/DDBJ whole genome shotgun (WGS) entry which is preliminary data.</text>
</comment>
<keyword evidence="1" id="KW-0732">Signal</keyword>
<dbReference type="OrthoDB" id="694979at2759"/>
<gene>
    <name evidence="2" type="ORF">GUJ93_ZPchr0010g8329</name>
</gene>